<evidence type="ECO:0000313" key="6">
    <source>
        <dbReference type="EMBL" id="QSQ23855.1"/>
    </source>
</evidence>
<protein>
    <submittedName>
        <fullName evidence="6">ABC transporter ATP-binding protein</fullName>
    </submittedName>
</protein>
<accession>A0ABX7NYH6</accession>
<keyword evidence="4 6" id="KW-0067">ATP-binding</keyword>
<dbReference type="SUPFAM" id="SSF52540">
    <property type="entry name" value="P-loop containing nucleoside triphosphate hydrolases"/>
    <property type="match status" value="1"/>
</dbReference>
<evidence type="ECO:0000313" key="7">
    <source>
        <dbReference type="Proteomes" id="UP000662747"/>
    </source>
</evidence>
<evidence type="ECO:0000256" key="3">
    <source>
        <dbReference type="ARBA" id="ARBA00022741"/>
    </source>
</evidence>
<evidence type="ECO:0000256" key="4">
    <source>
        <dbReference type="ARBA" id="ARBA00022840"/>
    </source>
</evidence>
<dbReference type="CDD" id="cd03230">
    <property type="entry name" value="ABC_DR_subfamily_A"/>
    <property type="match status" value="1"/>
</dbReference>
<keyword evidence="2" id="KW-0813">Transport</keyword>
<dbReference type="PANTHER" id="PTHR43335">
    <property type="entry name" value="ABC TRANSPORTER, ATP-BINDING PROTEIN"/>
    <property type="match status" value="1"/>
</dbReference>
<keyword evidence="3" id="KW-0547">Nucleotide-binding</keyword>
<proteinExistence type="inferred from homology"/>
<organism evidence="6 7">
    <name type="scientific">Pyxidicoccus parkwayensis</name>
    <dbReference type="NCBI Taxonomy" id="2813578"/>
    <lineage>
        <taxon>Bacteria</taxon>
        <taxon>Pseudomonadati</taxon>
        <taxon>Myxococcota</taxon>
        <taxon>Myxococcia</taxon>
        <taxon>Myxococcales</taxon>
        <taxon>Cystobacterineae</taxon>
        <taxon>Myxococcaceae</taxon>
        <taxon>Pyxidicoccus</taxon>
    </lineage>
</organism>
<evidence type="ECO:0000259" key="5">
    <source>
        <dbReference type="PROSITE" id="PS50893"/>
    </source>
</evidence>
<dbReference type="InterPro" id="IPR027417">
    <property type="entry name" value="P-loop_NTPase"/>
</dbReference>
<name>A0ABX7NYH6_9BACT</name>
<dbReference type="Proteomes" id="UP000662747">
    <property type="component" value="Chromosome"/>
</dbReference>
<dbReference type="RefSeq" id="WP_206725426.1">
    <property type="nucleotide sequence ID" value="NZ_CP071090.1"/>
</dbReference>
<dbReference type="Pfam" id="PF00005">
    <property type="entry name" value="ABC_tran"/>
    <property type="match status" value="1"/>
</dbReference>
<keyword evidence="7" id="KW-1185">Reference proteome</keyword>
<dbReference type="PROSITE" id="PS50893">
    <property type="entry name" value="ABC_TRANSPORTER_2"/>
    <property type="match status" value="1"/>
</dbReference>
<dbReference type="InterPro" id="IPR003593">
    <property type="entry name" value="AAA+_ATPase"/>
</dbReference>
<sequence>MTAAPKLEALLPAAPVADGSQPVRIRSLSKTYRVGFFLNKHVKALQGLDLDIAPGQVYGLLGPNGAGKSTTIKILMGLVRASQGQALLFGEPPDRPHVRRQVGFLPENPSLYEYLTGREFVTLAGRIFGLSGHDLDQRVERVLGEVGMGRASDLQIRRYSKGMVQRTALAQALISGPRLLVLDEPTSGLDPLGRRQMRDIILAEREKGTTILFCTHIISDVEALCDRVAVLVGGRRVQEGSVQELVSARAPSVEMVVQGLTLEQLQPLGFAYEQVQQLDGRVVLRVPDADSHKLLQAIIGLGGRVSRLQPARFSLEDLFLEAMKQAGGQTVGGEIQS</sequence>
<dbReference type="Gene3D" id="3.40.50.300">
    <property type="entry name" value="P-loop containing nucleotide triphosphate hydrolases"/>
    <property type="match status" value="1"/>
</dbReference>
<comment type="similarity">
    <text evidence="1">Belongs to the ABC transporter superfamily.</text>
</comment>
<evidence type="ECO:0000256" key="2">
    <source>
        <dbReference type="ARBA" id="ARBA00022448"/>
    </source>
</evidence>
<dbReference type="PANTHER" id="PTHR43335:SF4">
    <property type="entry name" value="ABC TRANSPORTER, ATP-BINDING PROTEIN"/>
    <property type="match status" value="1"/>
</dbReference>
<dbReference type="SMART" id="SM00382">
    <property type="entry name" value="AAA"/>
    <property type="match status" value="1"/>
</dbReference>
<feature type="domain" description="ABC transporter" evidence="5">
    <location>
        <begin position="23"/>
        <end position="258"/>
    </location>
</feature>
<reference evidence="6 7" key="1">
    <citation type="submission" date="2021-02" db="EMBL/GenBank/DDBJ databases">
        <title>De Novo genome assembly of isolated myxobacteria.</title>
        <authorList>
            <person name="Stevens D.C."/>
        </authorList>
    </citation>
    <scope>NUCLEOTIDE SEQUENCE [LARGE SCALE GENOMIC DNA]</scope>
    <source>
        <strain evidence="7">SCPEA02</strain>
    </source>
</reference>
<gene>
    <name evidence="6" type="ORF">JY651_02405</name>
</gene>
<evidence type="ECO:0000256" key="1">
    <source>
        <dbReference type="ARBA" id="ARBA00005417"/>
    </source>
</evidence>
<dbReference type="GO" id="GO:0005524">
    <property type="term" value="F:ATP binding"/>
    <property type="evidence" value="ECO:0007669"/>
    <property type="project" value="UniProtKB-KW"/>
</dbReference>
<dbReference type="EMBL" id="CP071090">
    <property type="protein sequence ID" value="QSQ23855.1"/>
    <property type="molecule type" value="Genomic_DNA"/>
</dbReference>
<dbReference type="InterPro" id="IPR003439">
    <property type="entry name" value="ABC_transporter-like_ATP-bd"/>
</dbReference>